<feature type="compositionally biased region" description="Basic and acidic residues" evidence="1">
    <location>
        <begin position="97"/>
        <end position="107"/>
    </location>
</feature>
<dbReference type="EMBL" id="SJPY01000001">
    <property type="protein sequence ID" value="TWU45685.1"/>
    <property type="molecule type" value="Genomic_DNA"/>
</dbReference>
<proteinExistence type="predicted"/>
<evidence type="ECO:0000313" key="2">
    <source>
        <dbReference type="EMBL" id="TWU45685.1"/>
    </source>
</evidence>
<reference evidence="2 3" key="1">
    <citation type="submission" date="2019-02" db="EMBL/GenBank/DDBJ databases">
        <title>Deep-cultivation of Planctomycetes and their phenomic and genomic characterization uncovers novel biology.</title>
        <authorList>
            <person name="Wiegand S."/>
            <person name="Jogler M."/>
            <person name="Boedeker C."/>
            <person name="Pinto D."/>
            <person name="Vollmers J."/>
            <person name="Rivas-Marin E."/>
            <person name="Kohn T."/>
            <person name="Peeters S.H."/>
            <person name="Heuer A."/>
            <person name="Rast P."/>
            <person name="Oberbeckmann S."/>
            <person name="Bunk B."/>
            <person name="Jeske O."/>
            <person name="Meyerdierks A."/>
            <person name="Storesund J.E."/>
            <person name="Kallscheuer N."/>
            <person name="Luecker S."/>
            <person name="Lage O.M."/>
            <person name="Pohl T."/>
            <person name="Merkel B.J."/>
            <person name="Hornburger P."/>
            <person name="Mueller R.-W."/>
            <person name="Bruemmer F."/>
            <person name="Labrenz M."/>
            <person name="Spormann A.M."/>
            <person name="Op Den Camp H."/>
            <person name="Overmann J."/>
            <person name="Amann R."/>
            <person name="Jetten M.S.M."/>
            <person name="Mascher T."/>
            <person name="Medema M.H."/>
            <person name="Devos D.P."/>
            <person name="Kaster A.-K."/>
            <person name="Ovreas L."/>
            <person name="Rohde M."/>
            <person name="Galperin M.Y."/>
            <person name="Jogler C."/>
        </authorList>
    </citation>
    <scope>NUCLEOTIDE SEQUENCE [LARGE SCALE GENOMIC DNA]</scope>
    <source>
        <strain evidence="2 3">Q31b</strain>
    </source>
</reference>
<gene>
    <name evidence="2" type="ORF">Q31b_08610</name>
</gene>
<evidence type="ECO:0000313" key="3">
    <source>
        <dbReference type="Proteomes" id="UP000315471"/>
    </source>
</evidence>
<sequence length="114" mass="12432">MADATELVSKLKVAVVKTFDRSMNRLRPENNATTSAASNGAREHLKTARPPKFVGGEGGKAALRFLLRFAGFDSTTVDFVGNQRDHANQQRQNVIKNAKDQDGRQHGIADGPLE</sequence>
<feature type="region of interest" description="Disordered" evidence="1">
    <location>
        <begin position="25"/>
        <end position="53"/>
    </location>
</feature>
<protein>
    <submittedName>
        <fullName evidence="2">Uncharacterized protein</fullName>
    </submittedName>
</protein>
<dbReference type="Proteomes" id="UP000315471">
    <property type="component" value="Unassembled WGS sequence"/>
</dbReference>
<evidence type="ECO:0000256" key="1">
    <source>
        <dbReference type="SAM" id="MobiDB-lite"/>
    </source>
</evidence>
<dbReference type="AlphaFoldDB" id="A0A5C6EAY5"/>
<keyword evidence="3" id="KW-1185">Reference proteome</keyword>
<name>A0A5C6EAY5_9BACT</name>
<organism evidence="2 3">
    <name type="scientific">Novipirellula aureliae</name>
    <dbReference type="NCBI Taxonomy" id="2527966"/>
    <lineage>
        <taxon>Bacteria</taxon>
        <taxon>Pseudomonadati</taxon>
        <taxon>Planctomycetota</taxon>
        <taxon>Planctomycetia</taxon>
        <taxon>Pirellulales</taxon>
        <taxon>Pirellulaceae</taxon>
        <taxon>Novipirellula</taxon>
    </lineage>
</organism>
<comment type="caution">
    <text evidence="2">The sequence shown here is derived from an EMBL/GenBank/DDBJ whole genome shotgun (WGS) entry which is preliminary data.</text>
</comment>
<accession>A0A5C6EAY5</accession>
<feature type="region of interest" description="Disordered" evidence="1">
    <location>
        <begin position="95"/>
        <end position="114"/>
    </location>
</feature>
<feature type="compositionally biased region" description="Low complexity" evidence="1">
    <location>
        <begin position="30"/>
        <end position="39"/>
    </location>
</feature>